<dbReference type="AlphaFoldDB" id="A0A975BAS7"/>
<feature type="transmembrane region" description="Helical" evidence="1">
    <location>
        <begin position="96"/>
        <end position="127"/>
    </location>
</feature>
<feature type="transmembrane region" description="Helical" evidence="1">
    <location>
        <begin position="133"/>
        <end position="155"/>
    </location>
</feature>
<name>A0A975BAS7_9BACT</name>
<evidence type="ECO:0000313" key="2">
    <source>
        <dbReference type="EMBL" id="QTA81907.1"/>
    </source>
</evidence>
<protein>
    <submittedName>
        <fullName evidence="2">ABC transporter, permease protein</fullName>
    </submittedName>
</protein>
<dbReference type="GO" id="GO:0005886">
    <property type="term" value="C:plasma membrane"/>
    <property type="evidence" value="ECO:0007669"/>
    <property type="project" value="UniProtKB-SubCell"/>
</dbReference>
<accession>A0A975BAS7</accession>
<keyword evidence="1" id="KW-0472">Membrane</keyword>
<organism evidence="2 3">
    <name type="scientific">Desulfonema limicola</name>
    <dbReference type="NCBI Taxonomy" id="45656"/>
    <lineage>
        <taxon>Bacteria</taxon>
        <taxon>Pseudomonadati</taxon>
        <taxon>Thermodesulfobacteriota</taxon>
        <taxon>Desulfobacteria</taxon>
        <taxon>Desulfobacterales</taxon>
        <taxon>Desulfococcaceae</taxon>
        <taxon>Desulfonema</taxon>
    </lineage>
</organism>
<dbReference type="KEGG" id="dli:dnl_42640"/>
<dbReference type="PANTHER" id="PTHR43471:SF10">
    <property type="entry name" value="SLL1107 PROTEIN"/>
    <property type="match status" value="1"/>
</dbReference>
<reference evidence="2" key="1">
    <citation type="journal article" date="2021" name="Microb. Physiol.">
        <title>Proteogenomic Insights into the Physiology of Marine, Sulfate-Reducing, Filamentous Desulfonema limicola and Desulfonema magnum.</title>
        <authorList>
            <person name="Schnaars V."/>
            <person name="Wohlbrand L."/>
            <person name="Scheve S."/>
            <person name="Hinrichs C."/>
            <person name="Reinhardt R."/>
            <person name="Rabus R."/>
        </authorList>
    </citation>
    <scope>NUCLEOTIDE SEQUENCE</scope>
    <source>
        <strain evidence="2">5ac10</strain>
    </source>
</reference>
<feature type="transmembrane region" description="Helical" evidence="1">
    <location>
        <begin position="53"/>
        <end position="75"/>
    </location>
</feature>
<keyword evidence="3" id="KW-1185">Reference proteome</keyword>
<sequence>MGKITAIALNTFRESIRDKIFYSLLAFAVLMLGFSMILGNLTIGDPVKIVKDFGLGAISLFGTLIAIFVGIGLVYKEMDKRTIYVILSKPIARWQFLLGKYFGLSLTLMIEVVIMTIGLFLLCYFYVPDIPWSLFKAIIPICFELQLILAVALLFSSFSSPFLSGLFTLAVFIIGHTSADIKALADKTEDIFLQMICKNLYYALPNLENLNFKARVVHNLPLDFSEIGFSLVYAVVYTVMIILLSVIIFQNRDMK</sequence>
<dbReference type="Pfam" id="PF12679">
    <property type="entry name" value="ABC2_membrane_2"/>
    <property type="match status" value="1"/>
</dbReference>
<dbReference type="GO" id="GO:0140359">
    <property type="term" value="F:ABC-type transporter activity"/>
    <property type="evidence" value="ECO:0007669"/>
    <property type="project" value="InterPro"/>
</dbReference>
<dbReference type="Proteomes" id="UP000663720">
    <property type="component" value="Chromosome"/>
</dbReference>
<dbReference type="EMBL" id="CP061799">
    <property type="protein sequence ID" value="QTA81907.1"/>
    <property type="molecule type" value="Genomic_DNA"/>
</dbReference>
<feature type="transmembrane region" description="Helical" evidence="1">
    <location>
        <begin position="20"/>
        <end position="41"/>
    </location>
</feature>
<evidence type="ECO:0000313" key="3">
    <source>
        <dbReference type="Proteomes" id="UP000663720"/>
    </source>
</evidence>
<keyword evidence="1" id="KW-0812">Transmembrane</keyword>
<feature type="transmembrane region" description="Helical" evidence="1">
    <location>
        <begin position="227"/>
        <end position="249"/>
    </location>
</feature>
<feature type="transmembrane region" description="Helical" evidence="1">
    <location>
        <begin position="162"/>
        <end position="179"/>
    </location>
</feature>
<gene>
    <name evidence="2" type="ORF">dnl_42640</name>
</gene>
<dbReference type="PANTHER" id="PTHR43471">
    <property type="entry name" value="ABC TRANSPORTER PERMEASE"/>
    <property type="match status" value="1"/>
</dbReference>
<keyword evidence="1" id="KW-1133">Transmembrane helix</keyword>
<evidence type="ECO:0000256" key="1">
    <source>
        <dbReference type="SAM" id="Phobius"/>
    </source>
</evidence>
<proteinExistence type="predicted"/>
<dbReference type="RefSeq" id="WP_207687888.1">
    <property type="nucleotide sequence ID" value="NZ_CP061799.1"/>
</dbReference>